<dbReference type="AlphaFoldDB" id="A0A2W4Z9Z4"/>
<name>A0A2W4Z9Z4_9BACT</name>
<proteinExistence type="predicted"/>
<evidence type="ECO:0008006" key="3">
    <source>
        <dbReference type="Google" id="ProtNLM"/>
    </source>
</evidence>
<sequence>MDQTAPPLPADDRPGPGCTVDCSAAPFDLRPALDAIMTAENWILDRMPESRKLVIVFGECHSYQTHQFLQQAVLLRHKEQAARDPQKSFAYGYEFEKKFWRRYPHNIDLHTEFATIQWERGLNLENDYPEIYLSAYQKLAKSHDLQGSQPLIALCQREGISVSFNDAASRINLESMRSIIDADDPQVRRIIAEHPALPRGEMYSIGADGMYLRNIAIAENAMEHIGQTDAKIYIQHCGQDHVQGNPDRNMPYGQSLCAQFRQKNVDVLSVVFKCDSEQHRMHAPDVKQEAAHTLIIENMAPALSAIYAYDHARRCVNQASGLNL</sequence>
<gene>
    <name evidence="1" type="ORF">DI626_11690</name>
</gene>
<protein>
    <recommendedName>
        <fullName evidence="3">Haem-binding uptake Tiki superfamily ChaN domain-containing protein</fullName>
    </recommendedName>
</protein>
<accession>A0A2W4Z9Z4</accession>
<reference evidence="1 2" key="1">
    <citation type="submission" date="2017-08" db="EMBL/GenBank/DDBJ databases">
        <title>Infants hospitalized years apart are colonized by the same room-sourced microbial strains.</title>
        <authorList>
            <person name="Brooks B."/>
            <person name="Olm M.R."/>
            <person name="Firek B.A."/>
            <person name="Baker R."/>
            <person name="Thomas B.C."/>
            <person name="Morowitz M.J."/>
            <person name="Banfield J.F."/>
        </authorList>
    </citation>
    <scope>NUCLEOTIDE SEQUENCE [LARGE SCALE GENOMIC DNA]</scope>
    <source>
        <strain evidence="1">S2_018_000_R2_104</strain>
    </source>
</reference>
<dbReference type="Proteomes" id="UP000249557">
    <property type="component" value="Unassembled WGS sequence"/>
</dbReference>
<dbReference type="EMBL" id="QFNK01000366">
    <property type="protein sequence ID" value="PZO79074.1"/>
    <property type="molecule type" value="Genomic_DNA"/>
</dbReference>
<comment type="caution">
    <text evidence="1">The sequence shown here is derived from an EMBL/GenBank/DDBJ whole genome shotgun (WGS) entry which is preliminary data.</text>
</comment>
<organism evidence="1 2">
    <name type="scientific">Micavibrio aeruginosavorus</name>
    <dbReference type="NCBI Taxonomy" id="349221"/>
    <lineage>
        <taxon>Bacteria</taxon>
        <taxon>Pseudomonadati</taxon>
        <taxon>Bdellovibrionota</taxon>
        <taxon>Bdellovibrionia</taxon>
        <taxon>Bdellovibrionales</taxon>
        <taxon>Pseudobdellovibrionaceae</taxon>
        <taxon>Micavibrio</taxon>
    </lineage>
</organism>
<evidence type="ECO:0000313" key="1">
    <source>
        <dbReference type="EMBL" id="PZO79074.1"/>
    </source>
</evidence>
<evidence type="ECO:0000313" key="2">
    <source>
        <dbReference type="Proteomes" id="UP000249557"/>
    </source>
</evidence>